<feature type="domain" description="Alpha/beta hydrolase" evidence="1">
    <location>
        <begin position="221"/>
        <end position="468"/>
    </location>
</feature>
<evidence type="ECO:0000259" key="1">
    <source>
        <dbReference type="Pfam" id="PF20091"/>
    </source>
</evidence>
<name>A0A7V8T063_9BACT</name>
<comment type="caution">
    <text evidence="2">The sequence shown here is derived from an EMBL/GenBank/DDBJ whole genome shotgun (WGS) entry which is preliminary data.</text>
</comment>
<proteinExistence type="predicted"/>
<evidence type="ECO:0000313" key="2">
    <source>
        <dbReference type="EMBL" id="MBA0088828.1"/>
    </source>
</evidence>
<dbReference type="EMBL" id="JACDQQ010002700">
    <property type="protein sequence ID" value="MBA0088828.1"/>
    <property type="molecule type" value="Genomic_DNA"/>
</dbReference>
<gene>
    <name evidence="2" type="ORF">HRJ53_27895</name>
</gene>
<sequence length="518" mass="55235">RGELDPRDRRNRGITDIEFAPRDPNGKVTYTTTFTILKPADMTKANGTLVYDVTNRGNPRFAGRFTRFVLAGGPGDLELSDPGDGSVYQAGYVVVTSGWQGDLPIASVAAGREGITVPIAKNPDGSSITGRVLVRFAAGAPGNVVVGFSGPVNTLALPGPGRTPASLDTTQATLVSKASETQSGSGGGVVSIPSADWAFADCRTTAFPGTPDPTRVCLKGGFDPARLYELVYTAKDPFVLGVGLAALRDVVSFFRYESKDNPLAGRITHVVGYGVSQPARMMRDFINLGFNEDEAGRAVWDGAFLDASAASGQFNIRFAQPGNIAGLYDPVAEGPSWWEDYTDTVRGRPSWGLLNRCRTTKTCPLIMEIEGGADFFFVKGSLGIAGTTGQDDIPLPSNVRRYYMASTNHTGGADNFDVDQPPVAQCMLPANPLPWIETERALFARMNEWIQKGTLPPPSAYPRVTDGTLVPATAQAMGWPAIPGAPTPDGVMNSVVDYDFGPNFRYNDHSGVIDNVPP</sequence>
<dbReference type="Proteomes" id="UP000567293">
    <property type="component" value="Unassembled WGS sequence"/>
</dbReference>
<dbReference type="AlphaFoldDB" id="A0A7V8T063"/>
<accession>A0A7V8T063</accession>
<feature type="non-terminal residue" evidence="2">
    <location>
        <position position="518"/>
    </location>
</feature>
<evidence type="ECO:0000313" key="3">
    <source>
        <dbReference type="Proteomes" id="UP000567293"/>
    </source>
</evidence>
<organism evidence="2 3">
    <name type="scientific">Candidatus Acidiferrum panamense</name>
    <dbReference type="NCBI Taxonomy" id="2741543"/>
    <lineage>
        <taxon>Bacteria</taxon>
        <taxon>Pseudomonadati</taxon>
        <taxon>Acidobacteriota</taxon>
        <taxon>Terriglobia</taxon>
        <taxon>Candidatus Acidiferrales</taxon>
        <taxon>Candidatus Acidiferrum</taxon>
    </lineage>
</organism>
<keyword evidence="3" id="KW-1185">Reference proteome</keyword>
<feature type="non-terminal residue" evidence="2">
    <location>
        <position position="1"/>
    </location>
</feature>
<dbReference type="InterPro" id="IPR045394">
    <property type="entry name" value="Abhydrolase_dom"/>
</dbReference>
<reference evidence="2" key="1">
    <citation type="submission" date="2020-06" db="EMBL/GenBank/DDBJ databases">
        <title>Legume-microbial interactions unlock mineral nutrients during tropical forest succession.</title>
        <authorList>
            <person name="Epihov D.Z."/>
        </authorList>
    </citation>
    <scope>NUCLEOTIDE SEQUENCE [LARGE SCALE GENOMIC DNA]</scope>
    <source>
        <strain evidence="2">Pan2503</strain>
    </source>
</reference>
<protein>
    <recommendedName>
        <fullName evidence="1">Alpha/beta hydrolase domain-containing protein</fullName>
    </recommendedName>
</protein>
<dbReference type="Pfam" id="PF20091">
    <property type="entry name" value="Abhydrolase_10"/>
    <property type="match status" value="1"/>
</dbReference>